<dbReference type="EMBL" id="CAKKLH010000277">
    <property type="protein sequence ID" value="CAH0107614.1"/>
    <property type="molecule type" value="Genomic_DNA"/>
</dbReference>
<dbReference type="PRINTS" id="PR00722">
    <property type="entry name" value="CHYMOTRYPSIN"/>
</dbReference>
<dbReference type="InterPro" id="IPR043504">
    <property type="entry name" value="Peptidase_S1_PA_chymotrypsin"/>
</dbReference>
<name>A0A8J2RMZ4_9CRUS</name>
<dbReference type="GO" id="GO:0004252">
    <property type="term" value="F:serine-type endopeptidase activity"/>
    <property type="evidence" value="ECO:0007669"/>
    <property type="project" value="InterPro"/>
</dbReference>
<keyword evidence="5" id="KW-1185">Reference proteome</keyword>
<dbReference type="OrthoDB" id="6353231at2759"/>
<dbReference type="InterPro" id="IPR001254">
    <property type="entry name" value="Trypsin_dom"/>
</dbReference>
<dbReference type="InterPro" id="IPR018114">
    <property type="entry name" value="TRYPSIN_HIS"/>
</dbReference>
<evidence type="ECO:0000313" key="4">
    <source>
        <dbReference type="EMBL" id="CAH0107614.1"/>
    </source>
</evidence>
<dbReference type="SMART" id="SM00020">
    <property type="entry name" value="Tryp_SPc"/>
    <property type="match status" value="1"/>
</dbReference>
<keyword evidence="1" id="KW-1015">Disulfide bond</keyword>
<protein>
    <recommendedName>
        <fullName evidence="3">Peptidase S1 domain-containing protein</fullName>
    </recommendedName>
</protein>
<dbReference type="AlphaFoldDB" id="A0A8J2RMZ4"/>
<organism evidence="4 5">
    <name type="scientific">Daphnia galeata</name>
    <dbReference type="NCBI Taxonomy" id="27404"/>
    <lineage>
        <taxon>Eukaryota</taxon>
        <taxon>Metazoa</taxon>
        <taxon>Ecdysozoa</taxon>
        <taxon>Arthropoda</taxon>
        <taxon>Crustacea</taxon>
        <taxon>Branchiopoda</taxon>
        <taxon>Diplostraca</taxon>
        <taxon>Cladocera</taxon>
        <taxon>Anomopoda</taxon>
        <taxon>Daphniidae</taxon>
        <taxon>Daphnia</taxon>
    </lineage>
</organism>
<feature type="domain" description="Peptidase S1" evidence="3">
    <location>
        <begin position="48"/>
        <end position="325"/>
    </location>
</feature>
<dbReference type="CDD" id="cd00190">
    <property type="entry name" value="Tryp_SPc"/>
    <property type="match status" value="1"/>
</dbReference>
<dbReference type="GO" id="GO:0006508">
    <property type="term" value="P:proteolysis"/>
    <property type="evidence" value="ECO:0007669"/>
    <property type="project" value="InterPro"/>
</dbReference>
<dbReference type="SUPFAM" id="SSF50494">
    <property type="entry name" value="Trypsin-like serine proteases"/>
    <property type="match status" value="1"/>
</dbReference>
<evidence type="ECO:0000256" key="1">
    <source>
        <dbReference type="ARBA" id="ARBA00023157"/>
    </source>
</evidence>
<proteinExistence type="inferred from homology"/>
<dbReference type="Pfam" id="PF00089">
    <property type="entry name" value="Trypsin"/>
    <property type="match status" value="1"/>
</dbReference>
<sequence length="325" mass="36699">MLSLQLADLPHIVVITHGNEVDCYSGARAVSNTDDSLMRNENDDVDKIVGGEIVRRGQHKYMVYIEFNSTFVGCGGTLISNRHVLTAAHCLMDPKTGVVDEKEELVFNVYTLKPMESTAIKRTVFKKNFRIHSQYDYRFPTKGYDIAILKLSRPLSKSKMFKLDVIRLGDDNDLYRIQTLALGWGKVDYDFRPGAANFSPELKQTKLKVLSRSECEAQWGESYNHDIQICTAPSDTHVYIGDSGGPLLWQKYEKIPGTNQFNWDKIYAYEAGIVSFSSGGVIFGRSMRQNWGVRSTGDLLMCDQGSVFTRVQAFVNNGWITSNMI</sequence>
<dbReference type="InterPro" id="IPR009003">
    <property type="entry name" value="Peptidase_S1_PA"/>
</dbReference>
<evidence type="ECO:0000313" key="5">
    <source>
        <dbReference type="Proteomes" id="UP000789390"/>
    </source>
</evidence>
<accession>A0A8J2RMZ4</accession>
<dbReference type="PANTHER" id="PTHR24256">
    <property type="entry name" value="TRYPTASE-RELATED"/>
    <property type="match status" value="1"/>
</dbReference>
<comment type="caution">
    <text evidence="4">The sequence shown here is derived from an EMBL/GenBank/DDBJ whole genome shotgun (WGS) entry which is preliminary data.</text>
</comment>
<dbReference type="PROSITE" id="PS50240">
    <property type="entry name" value="TRYPSIN_DOM"/>
    <property type="match status" value="1"/>
</dbReference>
<dbReference type="InterPro" id="IPR001314">
    <property type="entry name" value="Peptidase_S1A"/>
</dbReference>
<evidence type="ECO:0000259" key="3">
    <source>
        <dbReference type="PROSITE" id="PS50240"/>
    </source>
</evidence>
<comment type="similarity">
    <text evidence="2">Belongs to the peptidase S1 family. CLIP subfamily.</text>
</comment>
<gene>
    <name evidence="4" type="ORF">DGAL_LOCUS10934</name>
</gene>
<dbReference type="Gene3D" id="2.40.10.10">
    <property type="entry name" value="Trypsin-like serine proteases"/>
    <property type="match status" value="1"/>
</dbReference>
<dbReference type="InterPro" id="IPR051487">
    <property type="entry name" value="Ser/Thr_Proteases_Immune/Dev"/>
</dbReference>
<dbReference type="Proteomes" id="UP000789390">
    <property type="component" value="Unassembled WGS sequence"/>
</dbReference>
<evidence type="ECO:0000256" key="2">
    <source>
        <dbReference type="ARBA" id="ARBA00024195"/>
    </source>
</evidence>
<dbReference type="PROSITE" id="PS00134">
    <property type="entry name" value="TRYPSIN_HIS"/>
    <property type="match status" value="1"/>
</dbReference>
<reference evidence="4" key="1">
    <citation type="submission" date="2021-11" db="EMBL/GenBank/DDBJ databases">
        <authorList>
            <person name="Schell T."/>
        </authorList>
    </citation>
    <scope>NUCLEOTIDE SEQUENCE</scope>
    <source>
        <strain evidence="4">M5</strain>
    </source>
</reference>